<feature type="binding site" evidence="5">
    <location>
        <position position="85"/>
    </location>
    <ligand>
        <name>S-adenosyl-L-methionine</name>
        <dbReference type="ChEBI" id="CHEBI:59789"/>
    </ligand>
</feature>
<evidence type="ECO:0000256" key="2">
    <source>
        <dbReference type="ARBA" id="ARBA00022603"/>
    </source>
</evidence>
<feature type="binding site" evidence="5">
    <location>
        <begin position="134"/>
        <end position="135"/>
    </location>
    <ligand>
        <name>S-adenosyl-L-methionine</name>
        <dbReference type="ChEBI" id="CHEBI:59789"/>
    </ligand>
</feature>
<dbReference type="GO" id="GO:0009234">
    <property type="term" value="P:menaquinone biosynthetic process"/>
    <property type="evidence" value="ECO:0007669"/>
    <property type="project" value="UniProtKB-UniRule"/>
</dbReference>
<dbReference type="HAMAP" id="MF_01813">
    <property type="entry name" value="MenG_UbiE_methyltr"/>
    <property type="match status" value="1"/>
</dbReference>
<dbReference type="GO" id="GO:0008425">
    <property type="term" value="F:2-methoxy-6-polyprenyl-1,4-benzoquinol methyltransferase activity"/>
    <property type="evidence" value="ECO:0007669"/>
    <property type="project" value="TreeGrafter"/>
</dbReference>
<keyword evidence="1 5" id="KW-0474">Menaquinone biosynthesis</keyword>
<dbReference type="GO" id="GO:0043770">
    <property type="term" value="F:demethylmenaquinone methyltransferase activity"/>
    <property type="evidence" value="ECO:0007669"/>
    <property type="project" value="UniProtKB-UniRule"/>
</dbReference>
<dbReference type="NCBIfam" id="NF001244">
    <property type="entry name" value="PRK00216.1-5"/>
    <property type="match status" value="1"/>
</dbReference>
<dbReference type="NCBIfam" id="TIGR01934">
    <property type="entry name" value="MenG_MenH_UbiE"/>
    <property type="match status" value="1"/>
</dbReference>
<comment type="function">
    <text evidence="5">Methyltransferase required for the conversion of demethylmenaquinol (DMKH2) to menaquinol (MKH2).</text>
</comment>
<evidence type="ECO:0000313" key="6">
    <source>
        <dbReference type="EMBL" id="HGU33120.1"/>
    </source>
</evidence>
<dbReference type="Pfam" id="PF01209">
    <property type="entry name" value="Ubie_methyltran"/>
    <property type="match status" value="1"/>
</dbReference>
<name>A0A7C4MMY3_9BACT</name>
<evidence type="ECO:0000256" key="1">
    <source>
        <dbReference type="ARBA" id="ARBA00022428"/>
    </source>
</evidence>
<proteinExistence type="inferred from homology"/>
<comment type="similarity">
    <text evidence="5">Belongs to the class I-like SAM-binding methyltransferase superfamily. MenG/UbiE family.</text>
</comment>
<evidence type="ECO:0000256" key="3">
    <source>
        <dbReference type="ARBA" id="ARBA00022679"/>
    </source>
</evidence>
<comment type="pathway">
    <text evidence="5">Quinol/quinone metabolism; menaquinone biosynthesis; menaquinol from 1,4-dihydroxy-2-naphthoate: step 2/2.</text>
</comment>
<keyword evidence="3 5" id="KW-0808">Transferase</keyword>
<evidence type="ECO:0000256" key="5">
    <source>
        <dbReference type="HAMAP-Rule" id="MF_01813"/>
    </source>
</evidence>
<keyword evidence="2 5" id="KW-0489">Methyltransferase</keyword>
<dbReference type="UniPathway" id="UPA00079">
    <property type="reaction ID" value="UER00169"/>
</dbReference>
<feature type="binding site" evidence="5">
    <location>
        <position position="106"/>
    </location>
    <ligand>
        <name>S-adenosyl-L-methionine</name>
        <dbReference type="ChEBI" id="CHEBI:59789"/>
    </ligand>
</feature>
<dbReference type="GO" id="GO:0032259">
    <property type="term" value="P:methylation"/>
    <property type="evidence" value="ECO:0007669"/>
    <property type="project" value="UniProtKB-KW"/>
</dbReference>
<dbReference type="PANTHER" id="PTHR43591">
    <property type="entry name" value="METHYLTRANSFERASE"/>
    <property type="match status" value="1"/>
</dbReference>
<organism evidence="6">
    <name type="scientific">Desulfatirhabdium butyrativorans</name>
    <dbReference type="NCBI Taxonomy" id="340467"/>
    <lineage>
        <taxon>Bacteria</taxon>
        <taxon>Pseudomonadati</taxon>
        <taxon>Thermodesulfobacteriota</taxon>
        <taxon>Desulfobacteria</taxon>
        <taxon>Desulfobacterales</taxon>
        <taxon>Desulfatirhabdiaceae</taxon>
        <taxon>Desulfatirhabdium</taxon>
    </lineage>
</organism>
<evidence type="ECO:0000256" key="4">
    <source>
        <dbReference type="ARBA" id="ARBA00022691"/>
    </source>
</evidence>
<protein>
    <recommendedName>
        <fullName evidence="5">Demethylmenaquinone methyltransferase</fullName>
        <ecNumber evidence="5">2.1.1.163</ecNumber>
    </recommendedName>
</protein>
<dbReference type="InterPro" id="IPR029063">
    <property type="entry name" value="SAM-dependent_MTases_sf"/>
</dbReference>
<dbReference type="Gene3D" id="3.40.50.150">
    <property type="entry name" value="Vaccinia Virus protein VP39"/>
    <property type="match status" value="1"/>
</dbReference>
<dbReference type="SUPFAM" id="SSF53335">
    <property type="entry name" value="S-adenosyl-L-methionine-dependent methyltransferases"/>
    <property type="match status" value="1"/>
</dbReference>
<dbReference type="InterPro" id="IPR004033">
    <property type="entry name" value="UbiE/COQ5_MeTrFase"/>
</dbReference>
<comment type="caution">
    <text evidence="6">The sequence shown here is derived from an EMBL/GenBank/DDBJ whole genome shotgun (WGS) entry which is preliminary data.</text>
</comment>
<comment type="catalytic activity">
    <reaction evidence="5">
        <text>a 2-demethylmenaquinol + S-adenosyl-L-methionine = a menaquinol + S-adenosyl-L-homocysteine + H(+)</text>
        <dbReference type="Rhea" id="RHEA:42640"/>
        <dbReference type="Rhea" id="RHEA-COMP:9539"/>
        <dbReference type="Rhea" id="RHEA-COMP:9563"/>
        <dbReference type="ChEBI" id="CHEBI:15378"/>
        <dbReference type="ChEBI" id="CHEBI:18151"/>
        <dbReference type="ChEBI" id="CHEBI:55437"/>
        <dbReference type="ChEBI" id="CHEBI:57856"/>
        <dbReference type="ChEBI" id="CHEBI:59789"/>
        <dbReference type="EC" id="2.1.1.163"/>
    </reaction>
</comment>
<sequence>MNRREDRQRLMQHLQENRLTTYGFAQVPEEEKTAYVRRHFDSVAHRYDLMNTILSLGIHYLWKRYVVNRMGLKPGDRVLDVCGGTGDLAILADRKVGLKGQVILYDINREMILAGRNKPTNARHRQRIDYVQGDIEAMAFADNTMDAAMVGFGIRNVTHMERGFAEIFRVLKPGGTFMCLEFSQPVWKWFRLLYDLYSFYVMPWLGEMIAGTRKAYVHLPETIRLFPLPDELSEILSHIGFSSIDYRRLTNGIAVVHIARKPLRP</sequence>
<dbReference type="PROSITE" id="PS51608">
    <property type="entry name" value="SAM_MT_UBIE"/>
    <property type="match status" value="1"/>
</dbReference>
<reference evidence="6" key="1">
    <citation type="journal article" date="2020" name="mSystems">
        <title>Genome- and Community-Level Interaction Insights into Carbon Utilization and Element Cycling Functions of Hydrothermarchaeota in Hydrothermal Sediment.</title>
        <authorList>
            <person name="Zhou Z."/>
            <person name="Liu Y."/>
            <person name="Xu W."/>
            <person name="Pan J."/>
            <person name="Luo Z.H."/>
            <person name="Li M."/>
        </authorList>
    </citation>
    <scope>NUCLEOTIDE SEQUENCE [LARGE SCALE GENOMIC DNA]</scope>
    <source>
        <strain evidence="6">SpSt-477</strain>
    </source>
</reference>
<dbReference type="UniPathway" id="UPA00232"/>
<comment type="caution">
    <text evidence="5">Lacks conserved residue(s) required for the propagation of feature annotation.</text>
</comment>
<dbReference type="EC" id="2.1.1.163" evidence="5"/>
<dbReference type="PANTHER" id="PTHR43591:SF24">
    <property type="entry name" value="2-METHOXY-6-POLYPRENYL-1,4-BENZOQUINOL METHYLASE, MITOCHONDRIAL"/>
    <property type="match status" value="1"/>
</dbReference>
<dbReference type="PROSITE" id="PS01183">
    <property type="entry name" value="UBIE_1"/>
    <property type="match status" value="1"/>
</dbReference>
<keyword evidence="4 5" id="KW-0949">S-adenosyl-L-methionine</keyword>
<dbReference type="PROSITE" id="PS01184">
    <property type="entry name" value="UBIE_2"/>
    <property type="match status" value="1"/>
</dbReference>
<gene>
    <name evidence="6" type="primary">ubiE</name>
    <name evidence="5" type="synonym">menG</name>
    <name evidence="6" type="ORF">ENS29_09720</name>
</gene>
<dbReference type="AlphaFoldDB" id="A0A7C4MMY3"/>
<dbReference type="CDD" id="cd02440">
    <property type="entry name" value="AdoMet_MTases"/>
    <property type="match status" value="1"/>
</dbReference>
<accession>A0A7C4MMY3</accession>
<dbReference type="EMBL" id="DSUH01000227">
    <property type="protein sequence ID" value="HGU33120.1"/>
    <property type="molecule type" value="Genomic_DNA"/>
</dbReference>
<dbReference type="InterPro" id="IPR023576">
    <property type="entry name" value="UbiE/COQ5_MeTrFase_CS"/>
</dbReference>